<dbReference type="NCBIfam" id="TIGR01727">
    <property type="entry name" value="oligo_HPY"/>
    <property type="match status" value="1"/>
</dbReference>
<reference evidence="4" key="2">
    <citation type="submission" date="2023-01" db="EMBL/GenBank/DDBJ databases">
        <authorList>
            <person name="Sun Q."/>
            <person name="Evtushenko L."/>
        </authorList>
    </citation>
    <scope>NUCLEOTIDE SEQUENCE</scope>
    <source>
        <strain evidence="4">VKM Ac-2007</strain>
    </source>
</reference>
<dbReference type="RefSeq" id="WP_271217842.1">
    <property type="nucleotide sequence ID" value="NZ_BAAAVD010000045.1"/>
</dbReference>
<dbReference type="AlphaFoldDB" id="A0A9W6I1S3"/>
<accession>A0A9W6I1S3</accession>
<proteinExistence type="predicted"/>
<sequence>MATPEPTTQGFAPFGEWRTWYRVTGDLTAGRAAGGVADKAPLVVLHGDVPSPIDRPTGCSLRPRCPIAQERCRVERPALSRVGGRQVACRFPMRSPIGAEAGEHGRL</sequence>
<comment type="caution">
    <text evidence="4">The sequence shown here is derived from an EMBL/GenBank/DDBJ whole genome shotgun (WGS) entry which is preliminary data.</text>
</comment>
<dbReference type="GO" id="GO:0005524">
    <property type="term" value="F:ATP binding"/>
    <property type="evidence" value="ECO:0007669"/>
    <property type="project" value="UniProtKB-KW"/>
</dbReference>
<evidence type="ECO:0000256" key="3">
    <source>
        <dbReference type="ARBA" id="ARBA00022840"/>
    </source>
</evidence>
<keyword evidence="2" id="KW-0547">Nucleotide-binding</keyword>
<keyword evidence="5" id="KW-1185">Reference proteome</keyword>
<organism evidence="4 5">
    <name type="scientific">Streptosporangium carneum</name>
    <dbReference type="NCBI Taxonomy" id="47481"/>
    <lineage>
        <taxon>Bacteria</taxon>
        <taxon>Bacillati</taxon>
        <taxon>Actinomycetota</taxon>
        <taxon>Actinomycetes</taxon>
        <taxon>Streptosporangiales</taxon>
        <taxon>Streptosporangiaceae</taxon>
        <taxon>Streptosporangium</taxon>
    </lineage>
</organism>
<evidence type="ECO:0000256" key="1">
    <source>
        <dbReference type="ARBA" id="ARBA00022448"/>
    </source>
</evidence>
<evidence type="ECO:0000256" key="2">
    <source>
        <dbReference type="ARBA" id="ARBA00022741"/>
    </source>
</evidence>
<protein>
    <recommendedName>
        <fullName evidence="6">Oligopeptide/dipeptide ABC transporter C-terminal domain-containing protein</fullName>
    </recommendedName>
</protein>
<dbReference type="GO" id="GO:0015833">
    <property type="term" value="P:peptide transport"/>
    <property type="evidence" value="ECO:0007669"/>
    <property type="project" value="InterPro"/>
</dbReference>
<dbReference type="Proteomes" id="UP001143474">
    <property type="component" value="Unassembled WGS sequence"/>
</dbReference>
<reference evidence="4" key="1">
    <citation type="journal article" date="2014" name="Int. J. Syst. Evol. Microbiol.">
        <title>Complete genome sequence of Corynebacterium casei LMG S-19264T (=DSM 44701T), isolated from a smear-ripened cheese.</title>
        <authorList>
            <consortium name="US DOE Joint Genome Institute (JGI-PGF)"/>
            <person name="Walter F."/>
            <person name="Albersmeier A."/>
            <person name="Kalinowski J."/>
            <person name="Ruckert C."/>
        </authorList>
    </citation>
    <scope>NUCLEOTIDE SEQUENCE</scope>
    <source>
        <strain evidence="4">VKM Ac-2007</strain>
    </source>
</reference>
<evidence type="ECO:0000313" key="4">
    <source>
        <dbReference type="EMBL" id="GLK09380.1"/>
    </source>
</evidence>
<evidence type="ECO:0000313" key="5">
    <source>
        <dbReference type="Proteomes" id="UP001143474"/>
    </source>
</evidence>
<name>A0A9W6I1S3_9ACTN</name>
<gene>
    <name evidence="4" type="ORF">GCM10017600_27860</name>
</gene>
<evidence type="ECO:0008006" key="6">
    <source>
        <dbReference type="Google" id="ProtNLM"/>
    </source>
</evidence>
<keyword evidence="3" id="KW-0067">ATP-binding</keyword>
<keyword evidence="1" id="KW-0813">Transport</keyword>
<dbReference type="InterPro" id="IPR013563">
    <property type="entry name" value="Oligopep_ABC_C"/>
</dbReference>
<dbReference type="EMBL" id="BSEV01000005">
    <property type="protein sequence ID" value="GLK09380.1"/>
    <property type="molecule type" value="Genomic_DNA"/>
</dbReference>